<dbReference type="AlphaFoldDB" id="A0A644Y5I1"/>
<dbReference type="InterPro" id="IPR024523">
    <property type="entry name" value="DUF3793"/>
</dbReference>
<accession>A0A644Y5I1</accession>
<sequence length="213" mass="24051">MKDFLTLLSGGRDSESYDALHFYQWLTVELAPTIKGCKPSTILSLADTRGQASLTLWRRLGAHFLQNSRVRFMILRQSASKETVLFYQPEILEGCLKQQGHKHFLTGLGYPVEHGTEACLELLRQRFQHACPHEIGLILGIPLKDVLGFMGLSDLPLTCRKEWCIYGNPDESLMTIERFARDRSVVLEHLASGMTCYEIMCGKLDCLQKASTA</sequence>
<organism evidence="1">
    <name type="scientific">bioreactor metagenome</name>
    <dbReference type="NCBI Taxonomy" id="1076179"/>
    <lineage>
        <taxon>unclassified sequences</taxon>
        <taxon>metagenomes</taxon>
        <taxon>ecological metagenomes</taxon>
    </lineage>
</organism>
<dbReference type="EMBL" id="VSSQ01004058">
    <property type="protein sequence ID" value="MPM23559.1"/>
    <property type="molecule type" value="Genomic_DNA"/>
</dbReference>
<dbReference type="Pfam" id="PF12672">
    <property type="entry name" value="DUF3793"/>
    <property type="match status" value="1"/>
</dbReference>
<comment type="caution">
    <text evidence="1">The sequence shown here is derived from an EMBL/GenBank/DDBJ whole genome shotgun (WGS) entry which is preliminary data.</text>
</comment>
<proteinExistence type="predicted"/>
<evidence type="ECO:0000313" key="1">
    <source>
        <dbReference type="EMBL" id="MPM23559.1"/>
    </source>
</evidence>
<protein>
    <recommendedName>
        <fullName evidence="2">DUF3793 domain-containing protein</fullName>
    </recommendedName>
</protein>
<reference evidence="1" key="1">
    <citation type="submission" date="2019-08" db="EMBL/GenBank/DDBJ databases">
        <authorList>
            <person name="Kucharzyk K."/>
            <person name="Murdoch R.W."/>
            <person name="Higgins S."/>
            <person name="Loffler F."/>
        </authorList>
    </citation>
    <scope>NUCLEOTIDE SEQUENCE</scope>
</reference>
<name>A0A644Y5I1_9ZZZZ</name>
<gene>
    <name evidence="1" type="ORF">SDC9_70033</name>
</gene>
<evidence type="ECO:0008006" key="2">
    <source>
        <dbReference type="Google" id="ProtNLM"/>
    </source>
</evidence>